<evidence type="ECO:0000256" key="1">
    <source>
        <dbReference type="SAM" id="MobiDB-lite"/>
    </source>
</evidence>
<sequence>MEKRGRMLRVRIEKKKSGSGRKAVLKKLATYLQCDTFMYAPLVSPLPPKDFPDPSRPLFPSSAKVVELKKARKEKHRFVDQLLEYLKSDVYMYAPLLHSSPGKITADASASASPSPSPPRLTNGNVNHTSENHVPQTHLSQHHHTETVKHTVYQISRNVPVNSLLRTHS</sequence>
<evidence type="ECO:0000313" key="3">
    <source>
        <dbReference type="Proteomes" id="UP001341840"/>
    </source>
</evidence>
<accession>A0ABU6U7U9</accession>
<evidence type="ECO:0000313" key="2">
    <source>
        <dbReference type="EMBL" id="MED6157260.1"/>
    </source>
</evidence>
<dbReference type="PANTHER" id="PTHR36811">
    <property type="entry name" value="OS08G0444440 PROTEIN"/>
    <property type="match status" value="1"/>
</dbReference>
<dbReference type="Proteomes" id="UP001341840">
    <property type="component" value="Unassembled WGS sequence"/>
</dbReference>
<gene>
    <name evidence="2" type="ORF">PIB30_021762</name>
</gene>
<dbReference type="PANTHER" id="PTHR36811:SF2">
    <property type="entry name" value="OS08G0444440 PROTEIN"/>
    <property type="match status" value="1"/>
</dbReference>
<protein>
    <recommendedName>
        <fullName evidence="4">MADS-box domain-containing protein</fullName>
    </recommendedName>
</protein>
<organism evidence="2 3">
    <name type="scientific">Stylosanthes scabra</name>
    <dbReference type="NCBI Taxonomy" id="79078"/>
    <lineage>
        <taxon>Eukaryota</taxon>
        <taxon>Viridiplantae</taxon>
        <taxon>Streptophyta</taxon>
        <taxon>Embryophyta</taxon>
        <taxon>Tracheophyta</taxon>
        <taxon>Spermatophyta</taxon>
        <taxon>Magnoliopsida</taxon>
        <taxon>eudicotyledons</taxon>
        <taxon>Gunneridae</taxon>
        <taxon>Pentapetalae</taxon>
        <taxon>rosids</taxon>
        <taxon>fabids</taxon>
        <taxon>Fabales</taxon>
        <taxon>Fabaceae</taxon>
        <taxon>Papilionoideae</taxon>
        <taxon>50 kb inversion clade</taxon>
        <taxon>dalbergioids sensu lato</taxon>
        <taxon>Dalbergieae</taxon>
        <taxon>Pterocarpus clade</taxon>
        <taxon>Stylosanthes</taxon>
    </lineage>
</organism>
<evidence type="ECO:0008006" key="4">
    <source>
        <dbReference type="Google" id="ProtNLM"/>
    </source>
</evidence>
<keyword evidence="3" id="KW-1185">Reference proteome</keyword>
<reference evidence="2 3" key="1">
    <citation type="journal article" date="2023" name="Plants (Basel)">
        <title>Bridging the Gap: Combining Genomics and Transcriptomics Approaches to Understand Stylosanthes scabra, an Orphan Legume from the Brazilian Caatinga.</title>
        <authorList>
            <person name="Ferreira-Neto J.R.C."/>
            <person name="da Silva M.D."/>
            <person name="Binneck E."/>
            <person name="de Melo N.F."/>
            <person name="da Silva R.H."/>
            <person name="de Melo A.L.T.M."/>
            <person name="Pandolfi V."/>
            <person name="Bustamante F.O."/>
            <person name="Brasileiro-Vidal A.C."/>
            <person name="Benko-Iseppon A.M."/>
        </authorList>
    </citation>
    <scope>NUCLEOTIDE SEQUENCE [LARGE SCALE GENOMIC DNA]</scope>
    <source>
        <tissue evidence="2">Leaves</tissue>
    </source>
</reference>
<feature type="region of interest" description="Disordered" evidence="1">
    <location>
        <begin position="104"/>
        <end position="153"/>
    </location>
</feature>
<proteinExistence type="predicted"/>
<feature type="compositionally biased region" description="Polar residues" evidence="1">
    <location>
        <begin position="120"/>
        <end position="139"/>
    </location>
</feature>
<name>A0ABU6U7U9_9FABA</name>
<dbReference type="EMBL" id="JASCZI010120901">
    <property type="protein sequence ID" value="MED6157260.1"/>
    <property type="molecule type" value="Genomic_DNA"/>
</dbReference>
<comment type="caution">
    <text evidence="2">The sequence shown here is derived from an EMBL/GenBank/DDBJ whole genome shotgun (WGS) entry which is preliminary data.</text>
</comment>